<dbReference type="Gene3D" id="3.40.50.300">
    <property type="entry name" value="P-loop containing nucleotide triphosphate hydrolases"/>
    <property type="match status" value="1"/>
</dbReference>
<dbReference type="GO" id="GO:0016887">
    <property type="term" value="F:ATP hydrolysis activity"/>
    <property type="evidence" value="ECO:0007669"/>
    <property type="project" value="InterPro"/>
</dbReference>
<dbReference type="AlphaFoldDB" id="A0A1H8GQN4"/>
<dbReference type="InterPro" id="IPR027417">
    <property type="entry name" value="P-loop_NTPase"/>
</dbReference>
<feature type="domain" description="ATPase dynein-related AAA" evidence="1">
    <location>
        <begin position="362"/>
        <end position="449"/>
    </location>
</feature>
<dbReference type="Pfam" id="PF07728">
    <property type="entry name" value="AAA_5"/>
    <property type="match status" value="1"/>
</dbReference>
<dbReference type="InterPro" id="IPR011704">
    <property type="entry name" value="ATPase_dyneun-rel_AAA"/>
</dbReference>
<name>A0A1H8GQN4_9FIRM</name>
<sequence>MKKIKNEKRIVLTDELREKYKENLREELYLKENKEEYLKNEGEFFNKFRRKEKCENKLERDFPNSDDDVFDKYMEFIKLEEKEIEDKVNRINNLIDYERFFLNWERRLITKYDKNKSYNSNSATRYRVDQIKRLEDEKSIILNSSSVAKDYYNKKKILLDIENQNNGKLINVDYVDEAKKKIKKALINGNPINIFGHLGSGKTAIATEAAVEYAVERKIQSYLELSMETWYIEHIDADFEEMIENFSSFNSYIKKYYKNILNNPLDSQWQELQPLFISGSHNLTYEDMFVEKTLKLENTFSVDSLENHLKTIAISFNNWILDHKNELKEMSDEEAINAKIEIWKSLSDILVAQNSSFGTEIKKIEKEILIALRQGRVVIIDELNAIAMSNLIALNDILQKKRGEYVYVTGVGAVKIEDGFAIIGTGNLSNSTVNYEGTNELNPAFKSRFINMEYNYLPQNLTGEYNNQSDLYENQLFRVIITRLLDLDGSLRIPYPQRSIDELFRFAQLSRLTQNVFMGKWRDSQDGERDIVDIELRESVLSIRNIMRVLDEWNLGEEKDFSKALWDAFISSITSPEDQNYILSQAIRFGFFNSSEGWNNELRYSWDYTLSFEDIRKEKYTYTRPKLEILSIIDVGELIYGKYSGEDRKLMDYLDLNISSNEKNINADEYIEYDKKIRNLESSSEIIDYIFNNSKKDN</sequence>
<dbReference type="OrthoDB" id="1698955at2"/>
<dbReference type="STRING" id="215200.SAMN05216454_10466"/>
<dbReference type="RefSeq" id="WP_091974785.1">
    <property type="nucleotide sequence ID" value="NZ_FODF01000004.1"/>
</dbReference>
<gene>
    <name evidence="2" type="ORF">SAMN05216454_10466</name>
</gene>
<dbReference type="EMBL" id="FODF01000004">
    <property type="protein sequence ID" value="SEN46129.1"/>
    <property type="molecule type" value="Genomic_DNA"/>
</dbReference>
<evidence type="ECO:0000313" key="2">
    <source>
        <dbReference type="EMBL" id="SEN46129.1"/>
    </source>
</evidence>
<organism evidence="2 3">
    <name type="scientific">Peptostreptococcus russellii</name>
    <dbReference type="NCBI Taxonomy" id="215200"/>
    <lineage>
        <taxon>Bacteria</taxon>
        <taxon>Bacillati</taxon>
        <taxon>Bacillota</taxon>
        <taxon>Clostridia</taxon>
        <taxon>Peptostreptococcales</taxon>
        <taxon>Peptostreptococcaceae</taxon>
        <taxon>Peptostreptococcus</taxon>
    </lineage>
</organism>
<accession>A0A1H8GQN4</accession>
<dbReference type="GO" id="GO:0005524">
    <property type="term" value="F:ATP binding"/>
    <property type="evidence" value="ECO:0007669"/>
    <property type="project" value="InterPro"/>
</dbReference>
<reference evidence="2 3" key="1">
    <citation type="submission" date="2016-10" db="EMBL/GenBank/DDBJ databases">
        <authorList>
            <person name="de Groot N.N."/>
        </authorList>
    </citation>
    <scope>NUCLEOTIDE SEQUENCE [LARGE SCALE GENOMIC DNA]</scope>
    <source>
        <strain evidence="2 3">Calf135</strain>
    </source>
</reference>
<keyword evidence="3" id="KW-1185">Reference proteome</keyword>
<evidence type="ECO:0000259" key="1">
    <source>
        <dbReference type="Pfam" id="PF07728"/>
    </source>
</evidence>
<evidence type="ECO:0000313" key="3">
    <source>
        <dbReference type="Proteomes" id="UP000199512"/>
    </source>
</evidence>
<protein>
    <submittedName>
        <fullName evidence="2">AAA domain (Dynein-related subfamily)</fullName>
    </submittedName>
</protein>
<dbReference type="SUPFAM" id="SSF52540">
    <property type="entry name" value="P-loop containing nucleoside triphosphate hydrolases"/>
    <property type="match status" value="1"/>
</dbReference>
<dbReference type="Proteomes" id="UP000199512">
    <property type="component" value="Unassembled WGS sequence"/>
</dbReference>
<proteinExistence type="predicted"/>